<dbReference type="OrthoDB" id="6270329at2759"/>
<evidence type="ECO:0000259" key="8">
    <source>
        <dbReference type="PROSITE" id="PS51745"/>
    </source>
</evidence>
<evidence type="ECO:0008006" key="11">
    <source>
        <dbReference type="Google" id="ProtNLM"/>
    </source>
</evidence>
<dbReference type="InterPro" id="IPR034891">
    <property type="entry name" value="PB1_NLP"/>
</dbReference>
<evidence type="ECO:0000256" key="2">
    <source>
        <dbReference type="ARBA" id="ARBA00023015"/>
    </source>
</evidence>
<comment type="subunit">
    <text evidence="1">Homodimers and heterodimers.</text>
</comment>
<feature type="compositionally biased region" description="Basic and acidic residues" evidence="6">
    <location>
        <begin position="104"/>
        <end position="114"/>
    </location>
</feature>
<dbReference type="PANTHER" id="PTHR32002:SF44">
    <property type="entry name" value="PROTEIN NLP4"/>
    <property type="match status" value="1"/>
</dbReference>
<keyword evidence="10" id="KW-1185">Reference proteome</keyword>
<feature type="region of interest" description="Disordered" evidence="6">
    <location>
        <begin position="819"/>
        <end position="860"/>
    </location>
</feature>
<dbReference type="SMR" id="A0A445CD51"/>
<feature type="compositionally biased region" description="Polar residues" evidence="6">
    <location>
        <begin position="578"/>
        <end position="602"/>
    </location>
</feature>
<reference evidence="9 10" key="1">
    <citation type="submission" date="2019-01" db="EMBL/GenBank/DDBJ databases">
        <title>Sequencing of cultivated peanut Arachis hypogaea provides insights into genome evolution and oil improvement.</title>
        <authorList>
            <person name="Chen X."/>
        </authorList>
    </citation>
    <scope>NUCLEOTIDE SEQUENCE [LARGE SCALE GENOMIC DNA]</scope>
    <source>
        <strain evidence="10">cv. Fuhuasheng</strain>
        <tissue evidence="9">Leaves</tissue>
    </source>
</reference>
<dbReference type="Gene3D" id="3.10.20.90">
    <property type="entry name" value="Phosphatidylinositol 3-kinase Catalytic Subunit, Chain A, domain 1"/>
    <property type="match status" value="1"/>
</dbReference>
<dbReference type="InterPro" id="IPR003035">
    <property type="entry name" value="RWP-RK_dom"/>
</dbReference>
<dbReference type="GO" id="GO:0003700">
    <property type="term" value="F:DNA-binding transcription factor activity"/>
    <property type="evidence" value="ECO:0007669"/>
    <property type="project" value="InterPro"/>
</dbReference>
<feature type="region of interest" description="Disordered" evidence="6">
    <location>
        <begin position="732"/>
        <end position="785"/>
    </location>
</feature>
<evidence type="ECO:0000256" key="5">
    <source>
        <dbReference type="ARBA" id="ARBA00023242"/>
    </source>
</evidence>
<dbReference type="Pfam" id="PF22922">
    <property type="entry name" value="GAF_NLP"/>
    <property type="match status" value="2"/>
</dbReference>
<feature type="domain" description="RWP-RK" evidence="7">
    <location>
        <begin position="617"/>
        <end position="698"/>
    </location>
</feature>
<dbReference type="GO" id="GO:0003677">
    <property type="term" value="F:DNA binding"/>
    <property type="evidence" value="ECO:0007669"/>
    <property type="project" value="UniProtKB-KW"/>
</dbReference>
<feature type="domain" description="PB1" evidence="8">
    <location>
        <begin position="862"/>
        <end position="945"/>
    </location>
</feature>
<evidence type="ECO:0000256" key="6">
    <source>
        <dbReference type="SAM" id="MobiDB-lite"/>
    </source>
</evidence>
<accession>A0A445CD51</accession>
<dbReference type="InterPro" id="IPR055081">
    <property type="entry name" value="NLP1-9_GAF"/>
</dbReference>
<comment type="caution">
    <text evidence="9">The sequence shown here is derived from an EMBL/GenBank/DDBJ whole genome shotgun (WGS) entry which is preliminary data.</text>
</comment>
<feature type="region of interest" description="Disordered" evidence="6">
    <location>
        <begin position="577"/>
        <end position="602"/>
    </location>
</feature>
<dbReference type="PANTHER" id="PTHR32002">
    <property type="entry name" value="PROTEIN NLP8"/>
    <property type="match status" value="1"/>
</dbReference>
<evidence type="ECO:0000256" key="4">
    <source>
        <dbReference type="ARBA" id="ARBA00023163"/>
    </source>
</evidence>
<dbReference type="Pfam" id="PF00564">
    <property type="entry name" value="PB1"/>
    <property type="match status" value="1"/>
</dbReference>
<evidence type="ECO:0000256" key="1">
    <source>
        <dbReference type="ARBA" id="ARBA00011726"/>
    </source>
</evidence>
<dbReference type="SMART" id="SM00666">
    <property type="entry name" value="PB1"/>
    <property type="match status" value="1"/>
</dbReference>
<feature type="compositionally biased region" description="Polar residues" evidence="6">
    <location>
        <begin position="828"/>
        <end position="840"/>
    </location>
</feature>
<feature type="region of interest" description="Disordered" evidence="6">
    <location>
        <begin position="1"/>
        <end position="37"/>
    </location>
</feature>
<dbReference type="SUPFAM" id="SSF54277">
    <property type="entry name" value="CAD &amp; PB1 domains"/>
    <property type="match status" value="1"/>
</dbReference>
<dbReference type="PROSITE" id="PS51745">
    <property type="entry name" value="PB1"/>
    <property type="match status" value="1"/>
</dbReference>
<evidence type="ECO:0000259" key="7">
    <source>
        <dbReference type="PROSITE" id="PS51519"/>
    </source>
</evidence>
<evidence type="ECO:0000313" key="10">
    <source>
        <dbReference type="Proteomes" id="UP000289738"/>
    </source>
</evidence>
<feature type="region of interest" description="Disordered" evidence="6">
    <location>
        <begin position="99"/>
        <end position="118"/>
    </location>
</feature>
<keyword evidence="2" id="KW-0805">Transcription regulation</keyword>
<dbReference type="CDD" id="cd06407">
    <property type="entry name" value="PB1_NLP"/>
    <property type="match status" value="1"/>
</dbReference>
<proteinExistence type="predicted"/>
<dbReference type="PROSITE" id="PS51519">
    <property type="entry name" value="RWP_RK"/>
    <property type="match status" value="1"/>
</dbReference>
<keyword evidence="3" id="KW-0238">DNA-binding</keyword>
<sequence>MRDGGVLSSGTMLEPTPPPPPPSPLPPPPPPPSEVATTTTTSILMDFDYINELFVDGCWLAASSSSAAAAADGSADFYVSSPSFSNPIFDPFSWPSLDTEQIESQEREQEHEQQQEQPPFSHDLVVAANNCSQNQQQQYHHYENQSVENNNPNPNNPSEFFRRWWIAPSSNPGPGSYVVEKLLKALMCIKDVNRNKDMLIQIWIPVINRGGTQILRTNGLPFSLESSSVNLAKYREISEVYQFSAEEDSKELVPGLPGRVYKEKVPEWTPDVRFFRSYEYPRVDHAQVYDVRGSLALPIFEQGSKNCLGVVEVVMTQQKINYRPELESVCQALEAVNLTSSKLPTIQNVKRTSCEKSYETALPEIQEVLRSACEIHKLPLAQTWIPCIKQGKEGCRHSEDNYPHCISPVEHACYVGDPSIQVFHEACSEHHLLKGQGVAGGAFMTNQPCFAPDITLLSKTDYPLSHHARMFGLRAAVAIRLRSIYNSSDDFVLEFFLPLECIDNDEQKKMLTSLSLIIQRVCHSLRVISDKEVEEETDFSAEVIAHEDSGTFASAAAWPEPLQSQIVASLGAQEKSSETMGTSFSDQRQQQQESSVLKGNLDSNGECSTYNVGNLSSKTGDKKKSKVDKTITLQVLRQHFAGSLKDAAKNIGVCTTTLKRICRQHGIKRWPSRKIKKVGHSLQKLQLVIDSVQGASGAFQIDSFYSKFPDLAASPNLSGTSLFSNLKQCDNNPNSLSIQPDPGSLSPEGASKSPSSSCSQSSISSHPCSSMAEQQNHHHTNNNFDSSKDQMVLLVGENSSGDGLLKRIRSEAELKSLNEDRAKVVMPRSQSQETLGQHNLKNGHHGSLSRTKSKGTQKEDAPYRVKVTYGDEKARFKMPKNWGYEDLVQEVGRRFCISDMNKFDLKYLDDDYEWVLLTCDDDLEECIEVCQSSESTTIKLCLQFSNTNHSMRNPLEFR</sequence>
<dbReference type="InterPro" id="IPR045012">
    <property type="entry name" value="NLP"/>
</dbReference>
<feature type="compositionally biased region" description="Low complexity" evidence="6">
    <location>
        <begin position="744"/>
        <end position="770"/>
    </location>
</feature>
<keyword evidence="4" id="KW-0804">Transcription</keyword>
<feature type="compositionally biased region" description="Pro residues" evidence="6">
    <location>
        <begin position="15"/>
        <end position="33"/>
    </location>
</feature>
<dbReference type="Proteomes" id="UP000289738">
    <property type="component" value="Chromosome A07"/>
</dbReference>
<protein>
    <recommendedName>
        <fullName evidence="11">Protein NLP4</fullName>
    </recommendedName>
</protein>
<dbReference type="InterPro" id="IPR000270">
    <property type="entry name" value="PB1_dom"/>
</dbReference>
<dbReference type="AlphaFoldDB" id="A0A445CD51"/>
<dbReference type="STRING" id="3818.A0A445CD51"/>
<name>A0A445CD51_ARAHY</name>
<gene>
    <name evidence="9" type="ORF">Ahy_A07g034859</name>
</gene>
<evidence type="ECO:0000313" key="9">
    <source>
        <dbReference type="EMBL" id="RYR48783.1"/>
    </source>
</evidence>
<dbReference type="InterPro" id="IPR053793">
    <property type="entry name" value="PB1-like"/>
</dbReference>
<dbReference type="Pfam" id="PF02042">
    <property type="entry name" value="RWP-RK"/>
    <property type="match status" value="1"/>
</dbReference>
<dbReference type="EMBL" id="SDMP01000007">
    <property type="protein sequence ID" value="RYR48783.1"/>
    <property type="molecule type" value="Genomic_DNA"/>
</dbReference>
<evidence type="ECO:0000256" key="3">
    <source>
        <dbReference type="ARBA" id="ARBA00023125"/>
    </source>
</evidence>
<dbReference type="Gramene" id="arahy.Tifrunner.gnm2.ann2.Ah17g340600.1">
    <property type="protein sequence ID" value="arahy.Tifrunner.gnm2.ann2.Ah17g340600.1-CDS"/>
    <property type="gene ID" value="arahy.Tifrunner.gnm2.ann2.Ah17g340600"/>
</dbReference>
<organism evidence="9 10">
    <name type="scientific">Arachis hypogaea</name>
    <name type="common">Peanut</name>
    <dbReference type="NCBI Taxonomy" id="3818"/>
    <lineage>
        <taxon>Eukaryota</taxon>
        <taxon>Viridiplantae</taxon>
        <taxon>Streptophyta</taxon>
        <taxon>Embryophyta</taxon>
        <taxon>Tracheophyta</taxon>
        <taxon>Spermatophyta</taxon>
        <taxon>Magnoliopsida</taxon>
        <taxon>eudicotyledons</taxon>
        <taxon>Gunneridae</taxon>
        <taxon>Pentapetalae</taxon>
        <taxon>rosids</taxon>
        <taxon>fabids</taxon>
        <taxon>Fabales</taxon>
        <taxon>Fabaceae</taxon>
        <taxon>Papilionoideae</taxon>
        <taxon>50 kb inversion clade</taxon>
        <taxon>dalbergioids sensu lato</taxon>
        <taxon>Dalbergieae</taxon>
        <taxon>Pterocarpus clade</taxon>
        <taxon>Arachis</taxon>
    </lineage>
</organism>
<keyword evidence="5" id="KW-0539">Nucleus</keyword>